<organism evidence="8 9">
    <name type="scientific">Candidatus Synchoanobacter obligatus</name>
    <dbReference type="NCBI Taxonomy" id="2919597"/>
    <lineage>
        <taxon>Bacteria</taxon>
        <taxon>Pseudomonadati</taxon>
        <taxon>Pseudomonadota</taxon>
        <taxon>Gammaproteobacteria</taxon>
        <taxon>Candidatus Comchoanobacterales</taxon>
        <taxon>Candidatus Comchoanobacteraceae</taxon>
        <taxon>Candidatus Synchoanobacter</taxon>
    </lineage>
</organism>
<feature type="domain" description="Release factor glutamine methyltransferase N-terminal" evidence="7">
    <location>
        <begin position="20"/>
        <end position="74"/>
    </location>
</feature>
<dbReference type="PROSITE" id="PS00092">
    <property type="entry name" value="N6_MTASE"/>
    <property type="match status" value="1"/>
</dbReference>
<evidence type="ECO:0000256" key="3">
    <source>
        <dbReference type="ARBA" id="ARBA00022679"/>
    </source>
</evidence>
<reference evidence="8 9" key="1">
    <citation type="journal article" date="2022" name="Nat. Microbiol.">
        <title>The microbiome of a bacterivorous marine choanoflagellate contains a resource-demanding obligate bacterial associate.</title>
        <authorList>
            <person name="Needham D.M."/>
            <person name="Poirier C."/>
            <person name="Bachy C."/>
            <person name="George E.E."/>
            <person name="Wilken S."/>
            <person name="Yung C.C.M."/>
            <person name="Limardo A.J."/>
            <person name="Morando M."/>
            <person name="Sudek L."/>
            <person name="Malmstrom R.R."/>
            <person name="Keeling P.J."/>
            <person name="Santoro A.E."/>
            <person name="Worden A.Z."/>
        </authorList>
    </citation>
    <scope>NUCLEOTIDE SEQUENCE [LARGE SCALE GENOMIC DNA]</scope>
    <source>
        <strain evidence="8 9">Comchoano-2</strain>
    </source>
</reference>
<dbReference type="PANTHER" id="PTHR18895:SF74">
    <property type="entry name" value="MTRF1L RELEASE FACTOR GLUTAMINE METHYLTRANSFERASE"/>
    <property type="match status" value="1"/>
</dbReference>
<dbReference type="InterPro" id="IPR040758">
    <property type="entry name" value="PrmC_N"/>
</dbReference>
<dbReference type="InterPro" id="IPR007848">
    <property type="entry name" value="Small_mtfrase_dom"/>
</dbReference>
<dbReference type="SUPFAM" id="SSF53335">
    <property type="entry name" value="S-adenosyl-L-methionine-dependent methyltransferases"/>
    <property type="match status" value="1"/>
</dbReference>
<evidence type="ECO:0000256" key="4">
    <source>
        <dbReference type="ARBA" id="ARBA00022691"/>
    </source>
</evidence>
<keyword evidence="9" id="KW-1185">Reference proteome</keyword>
<comment type="catalytic activity">
    <reaction evidence="5">
        <text>L-glutaminyl-[peptide chain release factor] + S-adenosyl-L-methionine = N(5)-methyl-L-glutaminyl-[peptide chain release factor] + S-adenosyl-L-homocysteine + H(+)</text>
        <dbReference type="Rhea" id="RHEA:42896"/>
        <dbReference type="Rhea" id="RHEA-COMP:10271"/>
        <dbReference type="Rhea" id="RHEA-COMP:10272"/>
        <dbReference type="ChEBI" id="CHEBI:15378"/>
        <dbReference type="ChEBI" id="CHEBI:30011"/>
        <dbReference type="ChEBI" id="CHEBI:57856"/>
        <dbReference type="ChEBI" id="CHEBI:59789"/>
        <dbReference type="ChEBI" id="CHEBI:61891"/>
        <dbReference type="EC" id="2.1.1.297"/>
    </reaction>
</comment>
<evidence type="ECO:0000313" key="8">
    <source>
        <dbReference type="EMBL" id="MCP8352104.1"/>
    </source>
</evidence>
<dbReference type="InterPro" id="IPR019874">
    <property type="entry name" value="RF_methyltr_PrmC"/>
</dbReference>
<dbReference type="Proteomes" id="UP001320768">
    <property type="component" value="Unassembled WGS sequence"/>
</dbReference>
<accession>A0ABT1L4K0</accession>
<comment type="caution">
    <text evidence="8">The sequence shown here is derived from an EMBL/GenBank/DDBJ whole genome shotgun (WGS) entry which is preliminary data.</text>
</comment>
<dbReference type="GO" id="GO:0032259">
    <property type="term" value="P:methylation"/>
    <property type="evidence" value="ECO:0007669"/>
    <property type="project" value="UniProtKB-KW"/>
</dbReference>
<dbReference type="Gene3D" id="3.40.50.150">
    <property type="entry name" value="Vaccinia Virus protein VP39"/>
    <property type="match status" value="1"/>
</dbReference>
<proteinExistence type="predicted"/>
<dbReference type="Pfam" id="PF17827">
    <property type="entry name" value="PrmC_N"/>
    <property type="match status" value="1"/>
</dbReference>
<evidence type="ECO:0000259" key="6">
    <source>
        <dbReference type="Pfam" id="PF05175"/>
    </source>
</evidence>
<dbReference type="EC" id="2.1.1.297" evidence="1"/>
<dbReference type="GO" id="GO:0102559">
    <property type="term" value="F:peptide chain release factor N(5)-glutamine methyltransferase activity"/>
    <property type="evidence" value="ECO:0007669"/>
    <property type="project" value="UniProtKB-EC"/>
</dbReference>
<dbReference type="Pfam" id="PF05175">
    <property type="entry name" value="MTS"/>
    <property type="match status" value="1"/>
</dbReference>
<protein>
    <recommendedName>
        <fullName evidence="1">peptide chain release factor N(5)-glutamine methyltransferase</fullName>
        <ecNumber evidence="1">2.1.1.297</ecNumber>
    </recommendedName>
</protein>
<dbReference type="CDD" id="cd02440">
    <property type="entry name" value="AdoMet_MTases"/>
    <property type="match status" value="1"/>
</dbReference>
<dbReference type="InterPro" id="IPR004556">
    <property type="entry name" value="HemK-like"/>
</dbReference>
<evidence type="ECO:0000256" key="1">
    <source>
        <dbReference type="ARBA" id="ARBA00012771"/>
    </source>
</evidence>
<dbReference type="Gene3D" id="1.10.8.10">
    <property type="entry name" value="DNA helicase RuvA subunit, C-terminal domain"/>
    <property type="match status" value="1"/>
</dbReference>
<name>A0ABT1L4K0_9GAMM</name>
<dbReference type="RefSeq" id="WP_258569214.1">
    <property type="nucleotide sequence ID" value="NZ_JAKUDN010000002.1"/>
</dbReference>
<dbReference type="InterPro" id="IPR050320">
    <property type="entry name" value="N5-glutamine_MTase"/>
</dbReference>
<evidence type="ECO:0000259" key="7">
    <source>
        <dbReference type="Pfam" id="PF17827"/>
    </source>
</evidence>
<sequence>MSKALDDLHRYWVKRSTSRQAYYDVFWLMAHYLGIEWADLMVRHSDDFPKSQMTALEEALAAYFDGKPLAYILGSVPFLGLEIKIEEGVLVPRVDTEFMVNCLIQKLAPRAKILEWGVGSGAISCALAKNIRNVSIVAVDKSILACQVAKNNSEILGLGHQITVVEGDWYQECTWEGFDAMVSNPPYIAPGDRHLSPKVAAYEPKTALLAEDNGFADLQRLISVGMTVLKDGGLIALEHGYLQQERVVSALCLAGYQEIECGSDNQHPRFVTAVKPSAR</sequence>
<feature type="domain" description="Methyltransferase small" evidence="6">
    <location>
        <begin position="96"/>
        <end position="191"/>
    </location>
</feature>
<dbReference type="PANTHER" id="PTHR18895">
    <property type="entry name" value="HEMK METHYLTRANSFERASE"/>
    <property type="match status" value="1"/>
</dbReference>
<evidence type="ECO:0000256" key="5">
    <source>
        <dbReference type="ARBA" id="ARBA00048391"/>
    </source>
</evidence>
<evidence type="ECO:0000313" key="9">
    <source>
        <dbReference type="Proteomes" id="UP001320768"/>
    </source>
</evidence>
<gene>
    <name evidence="8" type="primary">prmC</name>
    <name evidence="8" type="ORF">MKS91_02235</name>
</gene>
<dbReference type="NCBIfam" id="TIGR00536">
    <property type="entry name" value="hemK_fam"/>
    <property type="match status" value="1"/>
</dbReference>
<dbReference type="EMBL" id="JAKUDN010000002">
    <property type="protein sequence ID" value="MCP8352104.1"/>
    <property type="molecule type" value="Genomic_DNA"/>
</dbReference>
<keyword evidence="4" id="KW-0949">S-adenosyl-L-methionine</keyword>
<dbReference type="InterPro" id="IPR029063">
    <property type="entry name" value="SAM-dependent_MTases_sf"/>
</dbReference>
<dbReference type="InterPro" id="IPR002052">
    <property type="entry name" value="DNA_methylase_N6_adenine_CS"/>
</dbReference>
<keyword evidence="3 8" id="KW-0808">Transferase</keyword>
<evidence type="ECO:0000256" key="2">
    <source>
        <dbReference type="ARBA" id="ARBA00022603"/>
    </source>
</evidence>
<keyword evidence="2 8" id="KW-0489">Methyltransferase</keyword>
<dbReference type="NCBIfam" id="TIGR03534">
    <property type="entry name" value="RF_mod_PrmC"/>
    <property type="match status" value="1"/>
</dbReference>